<name>A0ACC1UCL6_9AGAR</name>
<dbReference type="Proteomes" id="UP001163835">
    <property type="component" value="Unassembled WGS sequence"/>
</dbReference>
<gene>
    <name evidence="1" type="ORF">F5876DRAFT_32054</name>
</gene>
<sequence>MSLPMLVGGTECGPSNPLQGLSKHLDHDRGLQQDHFGAGRAGPSQEAFRSQITSPPSFDQDTARFFAKSPPPRFYGNSPYDMAALRSSLPAADAQPFRQNVVADWAVDFLTQQPMQASSPQPLAAAATQPTVSPMHSSATSSTTQAVNMIRPAHTRTLVCSILKKNISHVLELELSWYKEFDAQQSDSVPIEGLSNANAQEEAPQSFREQDELSRTAGFLLETVKTEKNPKFQNSIFMNLMTQLRDQKVVVRGNEMVESDGLDTVGQDSRVDVKGKGKGKASDSPFIPYAGLVSTLGQTIGNNATTEGVSPYNEQIGIQEDENDAYFRQENEDYTRYWNGMDPRKSQVQTVKVDLNWDQLQTDWDKFEASTKGITPVISYQFQKNNPYLRGDSLRMRHHSMHSDDRLETVLALEAAVQQDMSNASAWFELGVKQQEHERETQALQALKRATELDPSYLPGWLALAVSYTNDGRRLEAYEAIREWVLRNDDHRDILQQHLSQHPSSEEATIQEKFKQLVQCLITMAQQSAFGQIDADIQIALAVLFNSNEEYGKAQDCFRAALSIRPDDWQLYNRVGATMANSGRAEEALEYYYRALDLNPTYVRARYNLGISCIHLKRYNEGALHILDALSLQDAEGVHDVEGFNDARGGITSNALWDSLKTACLHLQRVDLATLCDKRDVEGVCSLFHYLTVHKPI</sequence>
<dbReference type="EMBL" id="MU794960">
    <property type="protein sequence ID" value="KAJ3814809.1"/>
    <property type="molecule type" value="Genomic_DNA"/>
</dbReference>
<proteinExistence type="predicted"/>
<comment type="caution">
    <text evidence="1">The sequence shown here is derived from an EMBL/GenBank/DDBJ whole genome shotgun (WGS) entry which is preliminary data.</text>
</comment>
<reference evidence="1" key="1">
    <citation type="submission" date="2022-09" db="EMBL/GenBank/DDBJ databases">
        <title>A Global Phylogenomic Analysis of the Shiitake Genus Lentinula.</title>
        <authorList>
            <consortium name="DOE Joint Genome Institute"/>
            <person name="Sierra-Patev S."/>
            <person name="Min B."/>
            <person name="Naranjo-Ortiz M."/>
            <person name="Looney B."/>
            <person name="Konkel Z."/>
            <person name="Slot J.C."/>
            <person name="Sakamoto Y."/>
            <person name="Steenwyk J.L."/>
            <person name="Rokas A."/>
            <person name="Carro J."/>
            <person name="Camarero S."/>
            <person name="Ferreira P."/>
            <person name="Molpeceres G."/>
            <person name="Ruiz-Duenas F.J."/>
            <person name="Serrano A."/>
            <person name="Henrissat B."/>
            <person name="Drula E."/>
            <person name="Hughes K.W."/>
            <person name="Mata J.L."/>
            <person name="Ishikawa N.K."/>
            <person name="Vargas-Isla R."/>
            <person name="Ushijima S."/>
            <person name="Smith C.A."/>
            <person name="Ahrendt S."/>
            <person name="Andreopoulos W."/>
            <person name="He G."/>
            <person name="Labutti K."/>
            <person name="Lipzen A."/>
            <person name="Ng V."/>
            <person name="Riley R."/>
            <person name="Sandor L."/>
            <person name="Barry K."/>
            <person name="Martinez A.T."/>
            <person name="Xiao Y."/>
            <person name="Gibbons J.G."/>
            <person name="Terashima K."/>
            <person name="Grigoriev I.V."/>
            <person name="Hibbett D.S."/>
        </authorList>
    </citation>
    <scope>NUCLEOTIDE SEQUENCE</scope>
    <source>
        <strain evidence="1">TMI1499</strain>
    </source>
</reference>
<keyword evidence="2" id="KW-1185">Reference proteome</keyword>
<protein>
    <submittedName>
        <fullName evidence="1">Uncharacterized protein</fullName>
    </submittedName>
</protein>
<organism evidence="1 2">
    <name type="scientific">Lentinula aff. lateritia</name>
    <dbReference type="NCBI Taxonomy" id="2804960"/>
    <lineage>
        <taxon>Eukaryota</taxon>
        <taxon>Fungi</taxon>
        <taxon>Dikarya</taxon>
        <taxon>Basidiomycota</taxon>
        <taxon>Agaricomycotina</taxon>
        <taxon>Agaricomycetes</taxon>
        <taxon>Agaricomycetidae</taxon>
        <taxon>Agaricales</taxon>
        <taxon>Marasmiineae</taxon>
        <taxon>Omphalotaceae</taxon>
        <taxon>Lentinula</taxon>
    </lineage>
</organism>
<evidence type="ECO:0000313" key="2">
    <source>
        <dbReference type="Proteomes" id="UP001163835"/>
    </source>
</evidence>
<accession>A0ACC1UCL6</accession>
<evidence type="ECO:0000313" key="1">
    <source>
        <dbReference type="EMBL" id="KAJ3814809.1"/>
    </source>
</evidence>